<dbReference type="Pfam" id="PF26149">
    <property type="entry name" value="YuzK"/>
    <property type="match status" value="1"/>
</dbReference>
<reference evidence="1 2" key="1">
    <citation type="submission" date="2018-03" db="EMBL/GenBank/DDBJ databases">
        <title>Genomic Encyclopedia of Type Strains, Phase III (KMG-III): the genomes of soil and plant-associated and newly described type strains.</title>
        <authorList>
            <person name="Whitman W."/>
        </authorList>
    </citation>
    <scope>NUCLEOTIDE SEQUENCE [LARGE SCALE GENOMIC DNA]</scope>
    <source>
        <strain evidence="1 2">CGMCC 1.07653</strain>
    </source>
</reference>
<comment type="caution">
    <text evidence="1">The sequence shown here is derived from an EMBL/GenBank/DDBJ whole genome shotgun (WGS) entry which is preliminary data.</text>
</comment>
<dbReference type="InterPro" id="IPR058676">
    <property type="entry name" value="YuzK"/>
</dbReference>
<dbReference type="EMBL" id="PYAV01000008">
    <property type="protein sequence ID" value="PSL44429.1"/>
    <property type="molecule type" value="Genomic_DNA"/>
</dbReference>
<dbReference type="AlphaFoldDB" id="A0A2P8HDY0"/>
<proteinExistence type="predicted"/>
<accession>A0A2P8HDY0</accession>
<organism evidence="1 2">
    <name type="scientific">Salsuginibacillus halophilus</name>
    <dbReference type="NCBI Taxonomy" id="517424"/>
    <lineage>
        <taxon>Bacteria</taxon>
        <taxon>Bacillati</taxon>
        <taxon>Bacillota</taxon>
        <taxon>Bacilli</taxon>
        <taxon>Bacillales</taxon>
        <taxon>Bacillaceae</taxon>
        <taxon>Salsuginibacillus</taxon>
    </lineage>
</organism>
<dbReference type="Proteomes" id="UP000242310">
    <property type="component" value="Unassembled WGS sequence"/>
</dbReference>
<keyword evidence="2" id="KW-1185">Reference proteome</keyword>
<name>A0A2P8HDY0_9BACI</name>
<sequence>MIIHRIETLYTAEMEKAMQQSHGMGFEEYSQSLTKRLQVERERERNYQMMNQMTAELNARP</sequence>
<protein>
    <submittedName>
        <fullName evidence="1">Uncharacterized protein</fullName>
    </submittedName>
</protein>
<evidence type="ECO:0000313" key="1">
    <source>
        <dbReference type="EMBL" id="PSL44429.1"/>
    </source>
</evidence>
<gene>
    <name evidence="1" type="ORF">B0H94_10840</name>
</gene>
<evidence type="ECO:0000313" key="2">
    <source>
        <dbReference type="Proteomes" id="UP000242310"/>
    </source>
</evidence>